<dbReference type="RefSeq" id="WP_089109713.1">
    <property type="nucleotide sequence ID" value="NZ_BCMF01000009.1"/>
</dbReference>
<reference evidence="6 7" key="1">
    <citation type="submission" date="2015-11" db="EMBL/GenBank/DDBJ databases">
        <title>Draft genome sequences of new species of the genus Lactobacillus isolated from orchardgrass silage.</title>
        <authorList>
            <person name="Tohno M."/>
            <person name="Tanizawa Y."/>
            <person name="Arita M."/>
        </authorList>
    </citation>
    <scope>NUCLEOTIDE SEQUENCE [LARGE SCALE GENOMIC DNA]</scope>
    <source>
        <strain evidence="6 7">IWT30</strain>
    </source>
</reference>
<evidence type="ECO:0000256" key="2">
    <source>
        <dbReference type="ARBA" id="ARBA00008520"/>
    </source>
</evidence>
<dbReference type="PANTHER" id="PTHR43649">
    <property type="entry name" value="ARABINOSE-BINDING PROTEIN-RELATED"/>
    <property type="match status" value="1"/>
</dbReference>
<organism evidence="6 7">
    <name type="scientific">Secundilactobacillus mixtipabuli</name>
    <dbReference type="NCBI Taxonomy" id="1435342"/>
    <lineage>
        <taxon>Bacteria</taxon>
        <taxon>Bacillati</taxon>
        <taxon>Bacillota</taxon>
        <taxon>Bacilli</taxon>
        <taxon>Lactobacillales</taxon>
        <taxon>Lactobacillaceae</taxon>
        <taxon>Secundilactobacillus</taxon>
    </lineage>
</organism>
<dbReference type="PANTHER" id="PTHR43649:SF31">
    <property type="entry name" value="SN-GLYCEROL-3-PHOSPHATE-BINDING PERIPLASMIC PROTEIN UGPB"/>
    <property type="match status" value="1"/>
</dbReference>
<keyword evidence="4 5" id="KW-0732">Signal</keyword>
<protein>
    <submittedName>
        <fullName evidence="6">Glycerol-3-phosphate ABC transporter substrate-binding protein</fullName>
    </submittedName>
</protein>
<evidence type="ECO:0000313" key="7">
    <source>
        <dbReference type="Proteomes" id="UP000198374"/>
    </source>
</evidence>
<evidence type="ECO:0000256" key="4">
    <source>
        <dbReference type="ARBA" id="ARBA00022729"/>
    </source>
</evidence>
<dbReference type="EMBL" id="BCMF01000009">
    <property type="protein sequence ID" value="GAW99925.1"/>
    <property type="molecule type" value="Genomic_DNA"/>
</dbReference>
<evidence type="ECO:0000256" key="1">
    <source>
        <dbReference type="ARBA" id="ARBA00004196"/>
    </source>
</evidence>
<sequence precursor="true">MVFKHERCWFALTMLLLVLPLGACARSEAASRTPVVFWHEMTGPGQEQLKQFAKEFNASQTKYRVEPQFEGNYNEAVQKILHTHGTSASPAVFQSMDVSTSQLYHAKIGTPMQHFIDRDHYDINQTSPVARAFYSQNGNQISMPFNTSQPVLYYNASLLKRLGIKAPPVDPSYSDITRVAKAISAKSHGKVKGLTVEEYGWLFEQFMANGNEHLANHEDGRTGIPTKVQLNTPGTQAAMKWVRENIQAGDFIDYGAGSQAESNEIAAFLAGKLGIFIQSSAYISQLLAGTKDELGITYYPHQDGKPRNGVAVGGASLWISNDKPKDVQQGAWEFVKYVMTAKAQAQWQAATGYLALNKDSQKQPILQKLYKQHPSAQIPSQQLATIKANTANSGVFMEGVIQERNLAQTAMAQIYNGKDINKALAIAEKGLNRTVASTNQANHYK</sequence>
<comment type="subcellular location">
    <subcellularLocation>
        <location evidence="1">Cell envelope</location>
    </subcellularLocation>
</comment>
<evidence type="ECO:0000313" key="6">
    <source>
        <dbReference type="EMBL" id="GAW99925.1"/>
    </source>
</evidence>
<dbReference type="SUPFAM" id="SSF53850">
    <property type="entry name" value="Periplasmic binding protein-like II"/>
    <property type="match status" value="1"/>
</dbReference>
<feature type="chain" id="PRO_5012893579" evidence="5">
    <location>
        <begin position="26"/>
        <end position="445"/>
    </location>
</feature>
<proteinExistence type="inferred from homology"/>
<dbReference type="InterPro" id="IPR050490">
    <property type="entry name" value="Bact_solute-bd_prot1"/>
</dbReference>
<dbReference type="GO" id="GO:0030313">
    <property type="term" value="C:cell envelope"/>
    <property type="evidence" value="ECO:0007669"/>
    <property type="project" value="UniProtKB-SubCell"/>
</dbReference>
<dbReference type="Pfam" id="PF13416">
    <property type="entry name" value="SBP_bac_8"/>
    <property type="match status" value="1"/>
</dbReference>
<dbReference type="OrthoDB" id="9795467at2"/>
<keyword evidence="7" id="KW-1185">Reference proteome</keyword>
<comment type="caution">
    <text evidence="6">The sequence shown here is derived from an EMBL/GenBank/DDBJ whole genome shotgun (WGS) entry which is preliminary data.</text>
</comment>
<gene>
    <name evidence="6" type="primary">ugpB</name>
    <name evidence="6" type="ORF">IWT30_01905</name>
</gene>
<feature type="signal peptide" evidence="5">
    <location>
        <begin position="1"/>
        <end position="25"/>
    </location>
</feature>
<dbReference type="AlphaFoldDB" id="A0A1Z5IE17"/>
<accession>A0A1Z5IE17</accession>
<evidence type="ECO:0000256" key="3">
    <source>
        <dbReference type="ARBA" id="ARBA00022448"/>
    </source>
</evidence>
<keyword evidence="3" id="KW-0813">Transport</keyword>
<comment type="similarity">
    <text evidence="2">Belongs to the bacterial solute-binding protein 1 family.</text>
</comment>
<evidence type="ECO:0000256" key="5">
    <source>
        <dbReference type="SAM" id="SignalP"/>
    </source>
</evidence>
<dbReference type="InterPro" id="IPR006059">
    <property type="entry name" value="SBP"/>
</dbReference>
<dbReference type="Gene3D" id="3.40.190.10">
    <property type="entry name" value="Periplasmic binding protein-like II"/>
    <property type="match status" value="2"/>
</dbReference>
<name>A0A1Z5IE17_9LACO</name>
<dbReference type="Proteomes" id="UP000198374">
    <property type="component" value="Unassembled WGS sequence"/>
</dbReference>